<dbReference type="SUPFAM" id="SSF46785">
    <property type="entry name" value="Winged helix' DNA-binding domain"/>
    <property type="match status" value="1"/>
</dbReference>
<dbReference type="RefSeq" id="WP_128705912.1">
    <property type="nucleotide sequence ID" value="NZ_RLII01000006.1"/>
</dbReference>
<keyword evidence="5 12" id="KW-0032">Aminotransferase</keyword>
<evidence type="ECO:0000256" key="9">
    <source>
        <dbReference type="ARBA" id="ARBA00023125"/>
    </source>
</evidence>
<comment type="similarity">
    <text evidence="2">In the C-terminal section; belongs to the class-I pyridoxal-phosphate-dependent aminotransferase family.</text>
</comment>
<keyword evidence="13" id="KW-1185">Reference proteome</keyword>
<proteinExistence type="inferred from homology"/>
<evidence type="ECO:0000256" key="5">
    <source>
        <dbReference type="ARBA" id="ARBA00022576"/>
    </source>
</evidence>
<organism evidence="12 13">
    <name type="scientific">Acetivibrio mesophilus</name>
    <dbReference type="NCBI Taxonomy" id="2487273"/>
    <lineage>
        <taxon>Bacteria</taxon>
        <taxon>Bacillati</taxon>
        <taxon>Bacillota</taxon>
        <taxon>Clostridia</taxon>
        <taxon>Eubacteriales</taxon>
        <taxon>Oscillospiraceae</taxon>
        <taxon>Acetivibrio</taxon>
    </lineage>
</organism>
<accession>A0A4Q0I6I3</accession>
<dbReference type="SUPFAM" id="SSF53383">
    <property type="entry name" value="PLP-dependent transferases"/>
    <property type="match status" value="1"/>
</dbReference>
<name>A0A4Q0I6I3_9FIRM</name>
<dbReference type="CDD" id="cd07377">
    <property type="entry name" value="WHTH_GntR"/>
    <property type="match status" value="1"/>
</dbReference>
<keyword evidence="8" id="KW-0805">Transcription regulation</keyword>
<dbReference type="EMBL" id="RLII01000006">
    <property type="protein sequence ID" value="RXE59445.1"/>
    <property type="molecule type" value="Genomic_DNA"/>
</dbReference>
<dbReference type="PANTHER" id="PTHR46577:SF1">
    <property type="entry name" value="HTH-TYPE TRANSCRIPTIONAL REGULATORY PROTEIN GABR"/>
    <property type="match status" value="1"/>
</dbReference>
<evidence type="ECO:0000256" key="3">
    <source>
        <dbReference type="ARBA" id="ARBA00007441"/>
    </source>
</evidence>
<dbReference type="InterPro" id="IPR051446">
    <property type="entry name" value="HTH_trans_reg/aminotransferase"/>
</dbReference>
<dbReference type="GO" id="GO:0003700">
    <property type="term" value="F:DNA-binding transcription factor activity"/>
    <property type="evidence" value="ECO:0007669"/>
    <property type="project" value="InterPro"/>
</dbReference>
<dbReference type="OrthoDB" id="9802328at2"/>
<evidence type="ECO:0000256" key="8">
    <source>
        <dbReference type="ARBA" id="ARBA00023015"/>
    </source>
</evidence>
<protein>
    <submittedName>
        <fullName evidence="12">PLP-dependent aminotransferase family protein</fullName>
    </submittedName>
</protein>
<dbReference type="Gene3D" id="3.40.640.10">
    <property type="entry name" value="Type I PLP-dependent aspartate aminotransferase-like (Major domain)"/>
    <property type="match status" value="1"/>
</dbReference>
<keyword evidence="7" id="KW-0663">Pyridoxal phosphate</keyword>
<dbReference type="InterPro" id="IPR004839">
    <property type="entry name" value="Aminotransferase_I/II_large"/>
</dbReference>
<evidence type="ECO:0000256" key="4">
    <source>
        <dbReference type="ARBA" id="ARBA00011738"/>
    </source>
</evidence>
<keyword evidence="10" id="KW-0804">Transcription</keyword>
<reference evidence="13" key="1">
    <citation type="submission" date="2018-11" db="EMBL/GenBank/DDBJ databases">
        <title>Genome sequencing of a novel mesophilic and cellulolytic organism within the genus Hungateiclostridium.</title>
        <authorList>
            <person name="Rettenmaier R."/>
            <person name="Liebl W."/>
            <person name="Zverlov V."/>
        </authorList>
    </citation>
    <scope>NUCLEOTIDE SEQUENCE [LARGE SCALE GENOMIC DNA]</scope>
    <source>
        <strain evidence="13">N2K1</strain>
    </source>
</reference>
<dbReference type="CDD" id="cd00609">
    <property type="entry name" value="AAT_like"/>
    <property type="match status" value="1"/>
</dbReference>
<dbReference type="PROSITE" id="PS50949">
    <property type="entry name" value="HTH_GNTR"/>
    <property type="match status" value="1"/>
</dbReference>
<dbReference type="GO" id="GO:0003677">
    <property type="term" value="F:DNA binding"/>
    <property type="evidence" value="ECO:0007669"/>
    <property type="project" value="UniProtKB-KW"/>
</dbReference>
<comment type="caution">
    <text evidence="12">The sequence shown here is derived from an EMBL/GenBank/DDBJ whole genome shotgun (WGS) entry which is preliminary data.</text>
</comment>
<dbReference type="FunFam" id="3.40.640.10:FF:000053">
    <property type="entry name" value="Aminotransferase, class I"/>
    <property type="match status" value="1"/>
</dbReference>
<evidence type="ECO:0000259" key="11">
    <source>
        <dbReference type="PROSITE" id="PS50949"/>
    </source>
</evidence>
<keyword evidence="9" id="KW-0238">DNA-binding</keyword>
<sequence length="498" mass="55853">MLELFKSLKLDKNSSTPLYIQLSDKIAEMIDNGILLADLKLPSIRRMSSLLNVNSVTIVSCYKQLEIDGYVHSRPGSGTYVAAVLPDRSGNFSDSNVILDELYQSDDLNLINNGHIKINEDTINFASATPQSNLFPVENFKLVLNEVLDRDLGNAFDYQDSQGFYPLRSSVCSLLEKRKIACSEGNVQIISGAQQGIDIIAKALLRQGDYVITESPTYTGAIAVFKSRGAEIADVPLSNDGLNLNILEYNLKKYKPKLIYTIPSFQNPTGISYSNEKRQEILALAERYNAYIIEDDYVSGLDFENMSFTPIKSLDKSDRVIFLKSFSKIFMPGLRLGFMIVPPSLKGYVIEAKHATDISTSGLIQRAFDLYIRKGMWDEHFEIMFDIYRERYNKTVKALDMYLPRNVQFHKPGGGLNIWLDIPSNCLVGSLLKAASAENIVFAPGRIFYSSTPTKLNNVRLSFAAVHTDEIERGIKKLCELISYFDRGESLTGNIPIL</sequence>
<dbReference type="InterPro" id="IPR036390">
    <property type="entry name" value="WH_DNA-bd_sf"/>
</dbReference>
<dbReference type="InterPro" id="IPR036388">
    <property type="entry name" value="WH-like_DNA-bd_sf"/>
</dbReference>
<dbReference type="GO" id="GO:0030170">
    <property type="term" value="F:pyridoxal phosphate binding"/>
    <property type="evidence" value="ECO:0007669"/>
    <property type="project" value="InterPro"/>
</dbReference>
<evidence type="ECO:0000256" key="2">
    <source>
        <dbReference type="ARBA" id="ARBA00005384"/>
    </source>
</evidence>
<dbReference type="AlphaFoldDB" id="A0A4Q0I6I3"/>
<dbReference type="InterPro" id="IPR015424">
    <property type="entry name" value="PyrdxlP-dep_Trfase"/>
</dbReference>
<dbReference type="InterPro" id="IPR015421">
    <property type="entry name" value="PyrdxlP-dep_Trfase_major"/>
</dbReference>
<comment type="subunit">
    <text evidence="4">Homodimer.</text>
</comment>
<evidence type="ECO:0000256" key="7">
    <source>
        <dbReference type="ARBA" id="ARBA00022898"/>
    </source>
</evidence>
<dbReference type="Gene3D" id="1.10.10.10">
    <property type="entry name" value="Winged helix-like DNA-binding domain superfamily/Winged helix DNA-binding domain"/>
    <property type="match status" value="1"/>
</dbReference>
<dbReference type="GO" id="GO:0008483">
    <property type="term" value="F:transaminase activity"/>
    <property type="evidence" value="ECO:0007669"/>
    <property type="project" value="UniProtKB-KW"/>
</dbReference>
<dbReference type="SMART" id="SM00345">
    <property type="entry name" value="HTH_GNTR"/>
    <property type="match status" value="1"/>
</dbReference>
<comment type="similarity">
    <text evidence="3">Belongs to the class-I pyridoxal-phosphate-dependent aminotransferase family.</text>
</comment>
<gene>
    <name evidence="12" type="ORF">EFD62_07280</name>
</gene>
<evidence type="ECO:0000256" key="10">
    <source>
        <dbReference type="ARBA" id="ARBA00023163"/>
    </source>
</evidence>
<dbReference type="InterPro" id="IPR015422">
    <property type="entry name" value="PyrdxlP-dep_Trfase_small"/>
</dbReference>
<feature type="domain" description="HTH gntR-type" evidence="11">
    <location>
        <begin position="16"/>
        <end position="84"/>
    </location>
</feature>
<evidence type="ECO:0000313" key="13">
    <source>
        <dbReference type="Proteomes" id="UP000289166"/>
    </source>
</evidence>
<dbReference type="Pfam" id="PF00392">
    <property type="entry name" value="GntR"/>
    <property type="match status" value="1"/>
</dbReference>
<dbReference type="InterPro" id="IPR000524">
    <property type="entry name" value="Tscrpt_reg_HTH_GntR"/>
</dbReference>
<dbReference type="PANTHER" id="PTHR46577">
    <property type="entry name" value="HTH-TYPE TRANSCRIPTIONAL REGULATORY PROTEIN GABR"/>
    <property type="match status" value="1"/>
</dbReference>
<dbReference type="Gene3D" id="3.90.1150.10">
    <property type="entry name" value="Aspartate Aminotransferase, domain 1"/>
    <property type="match status" value="1"/>
</dbReference>
<evidence type="ECO:0000256" key="6">
    <source>
        <dbReference type="ARBA" id="ARBA00022679"/>
    </source>
</evidence>
<evidence type="ECO:0000313" key="12">
    <source>
        <dbReference type="EMBL" id="RXE59445.1"/>
    </source>
</evidence>
<comment type="cofactor">
    <cofactor evidence="1">
        <name>pyridoxal 5'-phosphate</name>
        <dbReference type="ChEBI" id="CHEBI:597326"/>
    </cofactor>
</comment>
<evidence type="ECO:0000256" key="1">
    <source>
        <dbReference type="ARBA" id="ARBA00001933"/>
    </source>
</evidence>
<dbReference type="Pfam" id="PF00155">
    <property type="entry name" value="Aminotran_1_2"/>
    <property type="match status" value="1"/>
</dbReference>
<keyword evidence="6 12" id="KW-0808">Transferase</keyword>
<dbReference type="Proteomes" id="UP000289166">
    <property type="component" value="Unassembled WGS sequence"/>
</dbReference>